<evidence type="ECO:0000256" key="1">
    <source>
        <dbReference type="SAM" id="MobiDB-lite"/>
    </source>
</evidence>
<dbReference type="AlphaFoldDB" id="A0AAN7B2S0"/>
<feature type="compositionally biased region" description="Acidic residues" evidence="1">
    <location>
        <begin position="82"/>
        <end position="96"/>
    </location>
</feature>
<feature type="compositionally biased region" description="Low complexity" evidence="1">
    <location>
        <begin position="41"/>
        <end position="51"/>
    </location>
</feature>
<feature type="compositionally biased region" description="Basic and acidic residues" evidence="1">
    <location>
        <begin position="357"/>
        <end position="369"/>
    </location>
</feature>
<feature type="compositionally biased region" description="Low complexity" evidence="1">
    <location>
        <begin position="58"/>
        <end position="69"/>
    </location>
</feature>
<proteinExistence type="predicted"/>
<accession>A0AAN7B2S0</accession>
<feature type="region of interest" description="Disordered" evidence="1">
    <location>
        <begin position="620"/>
        <end position="720"/>
    </location>
</feature>
<evidence type="ECO:0000313" key="2">
    <source>
        <dbReference type="EMBL" id="KAK4208778.1"/>
    </source>
</evidence>
<reference evidence="2" key="2">
    <citation type="submission" date="2023-05" db="EMBL/GenBank/DDBJ databases">
        <authorList>
            <consortium name="Lawrence Berkeley National Laboratory"/>
            <person name="Steindorff A."/>
            <person name="Hensen N."/>
            <person name="Bonometti L."/>
            <person name="Westerberg I."/>
            <person name="Brannstrom I.O."/>
            <person name="Guillou S."/>
            <person name="Cros-Aarteil S."/>
            <person name="Calhoun S."/>
            <person name="Haridas S."/>
            <person name="Kuo A."/>
            <person name="Mondo S."/>
            <person name="Pangilinan J."/>
            <person name="Riley R."/>
            <person name="Labutti K."/>
            <person name="Andreopoulos B."/>
            <person name="Lipzen A."/>
            <person name="Chen C."/>
            <person name="Yanf M."/>
            <person name="Daum C."/>
            <person name="Ng V."/>
            <person name="Clum A."/>
            <person name="Ohm R."/>
            <person name="Martin F."/>
            <person name="Silar P."/>
            <person name="Natvig D."/>
            <person name="Lalanne C."/>
            <person name="Gautier V."/>
            <person name="Ament-Velasquez S.L."/>
            <person name="Kruys A."/>
            <person name="Hutchinson M.I."/>
            <person name="Powell A.J."/>
            <person name="Barry K."/>
            <person name="Miller A.N."/>
            <person name="Grigoriev I.V."/>
            <person name="Debuchy R."/>
            <person name="Gladieux P."/>
            <person name="Thoren M.H."/>
            <person name="Johannesson H."/>
        </authorList>
    </citation>
    <scope>NUCLEOTIDE SEQUENCE</scope>
    <source>
        <strain evidence="2">PSN293</strain>
    </source>
</reference>
<comment type="caution">
    <text evidence="2">The sequence shown here is derived from an EMBL/GenBank/DDBJ whole genome shotgun (WGS) entry which is preliminary data.</text>
</comment>
<feature type="region of interest" description="Disordered" evidence="1">
    <location>
        <begin position="1"/>
        <end position="104"/>
    </location>
</feature>
<sequence length="720" mass="80746">MPKNGSITSFFKPVSKNSSSQQSGSGSGPEPQFLSPHRKTLPILSSPSRHSLPPPSSPAALAPSSPIAPVVRDRNVVIRGSDDEDDDDSFSSDDDLPSLFSRPKVVPARSRKDLNLCATPKAKRTAMAFHSSPMTIQPKHKFDFKALMKHAQADNALEESEQRIQDAYAAGSPTSGIKANLSDAISPSGRKAQINLHDSMLDVFSEPEGSQDEGNREKLLRAVKRSQASPDRKQYHFFDNHTQEKSIGVRGSFPKSAAKGPWKFLAKEQGRTELFEDGVPYFVQFKLRNLPDEIFSWVLWEIPVERSARLRAEYLRLLEVCDEQGGRLIDENMVVKFFRDLGASDRALDLGSLDLRSHSPDPVKKDNASKNKHKHTAAPHNEGGQRDWTGLGSVLEILSRTSQGLRLPSIICTTALLIRLGMDRLIREDPNVELEYQQTFWWLTEEVPGDSWDKFCFVIATSVYDHVSENTLRWDAVSCIPLVSTRLLDLRRRLSIAFFFDDPKRAQLSPDQTFSIRAVIDHMDSDDTGAFIIDRRQQTDFFELASLIELLAIAIGDGNRPLSAFNSAAVDRQFDADVDELSKRLKIMVSRIPDQGAAYVSRFEAKGVLKDVERKLQYLTRTRPPPKDIFGMKEMKEEEEEAEQRPKQRKFMEKFLAAGKGESSSGTDSTRERVTRSPSPSLPKLPPTMSKRTPKPPHTMSKRSLPKPSPTMSKRVPRSP</sequence>
<keyword evidence="3" id="KW-1185">Reference proteome</keyword>
<organism evidence="2 3">
    <name type="scientific">Rhypophila decipiens</name>
    <dbReference type="NCBI Taxonomy" id="261697"/>
    <lineage>
        <taxon>Eukaryota</taxon>
        <taxon>Fungi</taxon>
        <taxon>Dikarya</taxon>
        <taxon>Ascomycota</taxon>
        <taxon>Pezizomycotina</taxon>
        <taxon>Sordariomycetes</taxon>
        <taxon>Sordariomycetidae</taxon>
        <taxon>Sordariales</taxon>
        <taxon>Naviculisporaceae</taxon>
        <taxon>Rhypophila</taxon>
    </lineage>
</organism>
<feature type="compositionally biased region" description="Basic and acidic residues" evidence="1">
    <location>
        <begin position="643"/>
        <end position="653"/>
    </location>
</feature>
<protein>
    <submittedName>
        <fullName evidence="2">Uncharacterized protein</fullName>
    </submittedName>
</protein>
<dbReference type="EMBL" id="MU858229">
    <property type="protein sequence ID" value="KAK4208778.1"/>
    <property type="molecule type" value="Genomic_DNA"/>
</dbReference>
<feature type="region of interest" description="Disordered" evidence="1">
    <location>
        <begin position="357"/>
        <end position="387"/>
    </location>
</feature>
<gene>
    <name evidence="2" type="ORF">QBC37DRAFT_378726</name>
</gene>
<name>A0AAN7B2S0_9PEZI</name>
<feature type="compositionally biased region" description="Basic residues" evidence="1">
    <location>
        <begin position="692"/>
        <end position="705"/>
    </location>
</feature>
<reference evidence="2" key="1">
    <citation type="journal article" date="2023" name="Mol. Phylogenet. Evol.">
        <title>Genome-scale phylogeny and comparative genomics of the fungal order Sordariales.</title>
        <authorList>
            <person name="Hensen N."/>
            <person name="Bonometti L."/>
            <person name="Westerberg I."/>
            <person name="Brannstrom I.O."/>
            <person name="Guillou S."/>
            <person name="Cros-Aarteil S."/>
            <person name="Calhoun S."/>
            <person name="Haridas S."/>
            <person name="Kuo A."/>
            <person name="Mondo S."/>
            <person name="Pangilinan J."/>
            <person name="Riley R."/>
            <person name="LaButti K."/>
            <person name="Andreopoulos B."/>
            <person name="Lipzen A."/>
            <person name="Chen C."/>
            <person name="Yan M."/>
            <person name="Daum C."/>
            <person name="Ng V."/>
            <person name="Clum A."/>
            <person name="Steindorff A."/>
            <person name="Ohm R.A."/>
            <person name="Martin F."/>
            <person name="Silar P."/>
            <person name="Natvig D.O."/>
            <person name="Lalanne C."/>
            <person name="Gautier V."/>
            <person name="Ament-Velasquez S.L."/>
            <person name="Kruys A."/>
            <person name="Hutchinson M.I."/>
            <person name="Powell A.J."/>
            <person name="Barry K."/>
            <person name="Miller A.N."/>
            <person name="Grigoriev I.V."/>
            <person name="Debuchy R."/>
            <person name="Gladieux P."/>
            <person name="Hiltunen Thoren M."/>
            <person name="Johannesson H."/>
        </authorList>
    </citation>
    <scope>NUCLEOTIDE SEQUENCE</scope>
    <source>
        <strain evidence="2">PSN293</strain>
    </source>
</reference>
<dbReference type="Proteomes" id="UP001301769">
    <property type="component" value="Unassembled WGS sequence"/>
</dbReference>
<evidence type="ECO:0000313" key="3">
    <source>
        <dbReference type="Proteomes" id="UP001301769"/>
    </source>
</evidence>